<protein>
    <submittedName>
        <fullName evidence="1">Uncharacterized protein</fullName>
    </submittedName>
</protein>
<sequence length="170" mass="18885">MRGLKDVSSRRKPVQHFLMSVVRIECVSECPTHILDRASEAFSVQVGASTKGRAKVLERTSDEQGSDEGSKTYLLGAKPNISDVRGQVEDIILGNRETQNPGLDHLYTQPGNRSDFNIRHQALGVFARFDRVATLSLFRKGIECVSENRPTHILDRVRSLSVQVKAPKAS</sequence>
<accession>A0A8X7C0S3</accession>
<keyword evidence="2" id="KW-1185">Reference proteome</keyword>
<proteinExistence type="predicted"/>
<evidence type="ECO:0000313" key="1">
    <source>
        <dbReference type="EMBL" id="GFY49652.1"/>
    </source>
</evidence>
<dbReference type="AlphaFoldDB" id="A0A8X7C0S3"/>
<gene>
    <name evidence="1" type="ORF">TNIN_270451</name>
</gene>
<comment type="caution">
    <text evidence="1">The sequence shown here is derived from an EMBL/GenBank/DDBJ whole genome shotgun (WGS) entry which is preliminary data.</text>
</comment>
<dbReference type="Proteomes" id="UP000886998">
    <property type="component" value="Unassembled WGS sequence"/>
</dbReference>
<organism evidence="1 2">
    <name type="scientific">Trichonephila inaurata madagascariensis</name>
    <dbReference type="NCBI Taxonomy" id="2747483"/>
    <lineage>
        <taxon>Eukaryota</taxon>
        <taxon>Metazoa</taxon>
        <taxon>Ecdysozoa</taxon>
        <taxon>Arthropoda</taxon>
        <taxon>Chelicerata</taxon>
        <taxon>Arachnida</taxon>
        <taxon>Araneae</taxon>
        <taxon>Araneomorphae</taxon>
        <taxon>Entelegynae</taxon>
        <taxon>Araneoidea</taxon>
        <taxon>Nephilidae</taxon>
        <taxon>Trichonephila</taxon>
        <taxon>Trichonephila inaurata</taxon>
    </lineage>
</organism>
<evidence type="ECO:0000313" key="2">
    <source>
        <dbReference type="Proteomes" id="UP000886998"/>
    </source>
</evidence>
<dbReference type="EMBL" id="BMAV01007118">
    <property type="protein sequence ID" value="GFY49652.1"/>
    <property type="molecule type" value="Genomic_DNA"/>
</dbReference>
<name>A0A8X7C0S3_9ARAC</name>
<reference evidence="1" key="1">
    <citation type="submission" date="2020-08" db="EMBL/GenBank/DDBJ databases">
        <title>Multicomponent nature underlies the extraordinary mechanical properties of spider dragline silk.</title>
        <authorList>
            <person name="Kono N."/>
            <person name="Nakamura H."/>
            <person name="Mori M."/>
            <person name="Yoshida Y."/>
            <person name="Ohtoshi R."/>
            <person name="Malay A.D."/>
            <person name="Moran D.A.P."/>
            <person name="Tomita M."/>
            <person name="Numata K."/>
            <person name="Arakawa K."/>
        </authorList>
    </citation>
    <scope>NUCLEOTIDE SEQUENCE</scope>
</reference>